<dbReference type="AlphaFoldDB" id="A1TSN5"/>
<evidence type="ECO:0000313" key="5">
    <source>
        <dbReference type="Proteomes" id="UP000002596"/>
    </source>
</evidence>
<reference evidence="4" key="1">
    <citation type="submission" date="2006-12" db="EMBL/GenBank/DDBJ databases">
        <title>Complete sequence of Acidovorax avenae subsp. citrulli AAC00-1.</title>
        <authorList>
            <consortium name="US DOE Joint Genome Institute"/>
            <person name="Copeland A."/>
            <person name="Lucas S."/>
            <person name="Lapidus A."/>
            <person name="Barry K."/>
            <person name="Detter J.C."/>
            <person name="Glavina del Rio T."/>
            <person name="Dalin E."/>
            <person name="Tice H."/>
            <person name="Pitluck S."/>
            <person name="Kiss H."/>
            <person name="Brettin T."/>
            <person name="Bruce D."/>
            <person name="Han C."/>
            <person name="Tapia R."/>
            <person name="Gilna P."/>
            <person name="Schmutz J."/>
            <person name="Larimer F."/>
            <person name="Land M."/>
            <person name="Hauser L."/>
            <person name="Kyrpides N."/>
            <person name="Kim E."/>
            <person name="Stahl D."/>
            <person name="Richardson P."/>
        </authorList>
    </citation>
    <scope>NUCLEOTIDE SEQUENCE</scope>
    <source>
        <strain evidence="4">AAC00-1</strain>
    </source>
</reference>
<feature type="domain" description="Alpha/beta hydrolase fold-3" evidence="3">
    <location>
        <begin position="116"/>
        <end position="320"/>
    </location>
</feature>
<dbReference type="STRING" id="397945.Aave_3416"/>
<dbReference type="eggNOG" id="COG0657">
    <property type="taxonomic scope" value="Bacteria"/>
</dbReference>
<comment type="similarity">
    <text evidence="1">Belongs to the 'GDXG' lipolytic enzyme family.</text>
</comment>
<dbReference type="FunFam" id="3.40.50.1820:FF:000089">
    <property type="entry name" value="Alpha/beta hydrolase"/>
    <property type="match status" value="1"/>
</dbReference>
<dbReference type="Pfam" id="PF07859">
    <property type="entry name" value="Abhydrolase_3"/>
    <property type="match status" value="1"/>
</dbReference>
<proteinExistence type="inferred from homology"/>
<protein>
    <submittedName>
        <fullName evidence="4">Alpha/beta hydrolase fold-3 domain protein</fullName>
    </submittedName>
</protein>
<dbReference type="EMBL" id="CP000512">
    <property type="protein sequence ID" value="ABM33973.1"/>
    <property type="molecule type" value="Genomic_DNA"/>
</dbReference>
<dbReference type="SUPFAM" id="SSF53474">
    <property type="entry name" value="alpha/beta-Hydrolases"/>
    <property type="match status" value="1"/>
</dbReference>
<dbReference type="HOGENOM" id="CLU_012494_6_4_4"/>
<dbReference type="Proteomes" id="UP000002596">
    <property type="component" value="Chromosome"/>
</dbReference>
<dbReference type="InterPro" id="IPR002168">
    <property type="entry name" value="Lipase_GDXG_HIS_AS"/>
</dbReference>
<dbReference type="GO" id="GO:0016787">
    <property type="term" value="F:hydrolase activity"/>
    <property type="evidence" value="ECO:0007669"/>
    <property type="project" value="UniProtKB-KW"/>
</dbReference>
<evidence type="ECO:0000313" key="4">
    <source>
        <dbReference type="EMBL" id="ABM33973.1"/>
    </source>
</evidence>
<name>A1TSN5_PARC0</name>
<keyword evidence="2 4" id="KW-0378">Hydrolase</keyword>
<dbReference type="KEGG" id="aav:Aave_3416"/>
<sequence length="359" mass="38279">MIGDAPQCVFPVCPRSVIPVTAPPLSPPPISTPRAHRLTPQMRSVIDRMHRARRPPLETLSVQEARAAYELGAGVLEIPKPALPRVEPLRIPARDGHALPARLYAPHAEGGALPVLLYLHGGGFTVGSIDTHDTLCRELARRAGCMVVSLGYRLAPEHRFPAAVEDTWDALAWLAAEGRGIGADPSRIAVGGDSAGGTLAAVAALQARDAGLPLALQLLIYPGCAAHQDTPSHALYAHGFVLEEPAITWFFSHYVTHAQRDDWRFAPLHAPDVDGVAPAWVGLAECDPLVDEGIAYADRLRAAGVAVDLEIYRGVTHEFIKMGRAIPEARTAHGHAAAALRAAFGLPGPLDEETSDATR</sequence>
<dbReference type="InterPro" id="IPR013094">
    <property type="entry name" value="AB_hydrolase_3"/>
</dbReference>
<dbReference type="PANTHER" id="PTHR48081:SF8">
    <property type="entry name" value="ALPHA_BETA HYDROLASE FOLD-3 DOMAIN-CONTAINING PROTEIN-RELATED"/>
    <property type="match status" value="1"/>
</dbReference>
<dbReference type="InterPro" id="IPR050300">
    <property type="entry name" value="GDXG_lipolytic_enzyme"/>
</dbReference>
<gene>
    <name evidence="4" type="ordered locus">Aave_3416</name>
</gene>
<dbReference type="InterPro" id="IPR029058">
    <property type="entry name" value="AB_hydrolase_fold"/>
</dbReference>
<dbReference type="Gene3D" id="3.40.50.1820">
    <property type="entry name" value="alpha/beta hydrolase"/>
    <property type="match status" value="1"/>
</dbReference>
<dbReference type="PROSITE" id="PS01173">
    <property type="entry name" value="LIPASE_GDXG_HIS"/>
    <property type="match status" value="1"/>
</dbReference>
<dbReference type="PANTHER" id="PTHR48081">
    <property type="entry name" value="AB HYDROLASE SUPERFAMILY PROTEIN C4A8.06C"/>
    <property type="match status" value="1"/>
</dbReference>
<evidence type="ECO:0000259" key="3">
    <source>
        <dbReference type="Pfam" id="PF07859"/>
    </source>
</evidence>
<organism evidence="4 5">
    <name type="scientific">Paracidovorax citrulli (strain AAC00-1)</name>
    <name type="common">Acidovorax citrulli</name>
    <dbReference type="NCBI Taxonomy" id="397945"/>
    <lineage>
        <taxon>Bacteria</taxon>
        <taxon>Pseudomonadati</taxon>
        <taxon>Pseudomonadota</taxon>
        <taxon>Betaproteobacteria</taxon>
        <taxon>Burkholderiales</taxon>
        <taxon>Comamonadaceae</taxon>
        <taxon>Paracidovorax</taxon>
    </lineage>
</organism>
<evidence type="ECO:0000256" key="2">
    <source>
        <dbReference type="ARBA" id="ARBA00022801"/>
    </source>
</evidence>
<accession>A1TSN5</accession>
<evidence type="ECO:0000256" key="1">
    <source>
        <dbReference type="ARBA" id="ARBA00010515"/>
    </source>
</evidence>